<dbReference type="AlphaFoldDB" id="A0A2N5S0S2"/>
<accession>A0A2N5S0S2</accession>
<protein>
    <submittedName>
        <fullName evidence="2">Uncharacterized protein</fullName>
    </submittedName>
</protein>
<feature type="region of interest" description="Disordered" evidence="1">
    <location>
        <begin position="68"/>
        <end position="91"/>
    </location>
</feature>
<proteinExistence type="predicted"/>
<sequence>MQENTVRLACGQTGYGCRQPVLLLSAGATSGCRPSSPWGNCIVQHGWSARTLSAIELLLLLHSFTDNPTHQSSSAHQLNHCPQRLLPSKSM</sequence>
<gene>
    <name evidence="2" type="ORF">PCASD_25350</name>
</gene>
<dbReference type="EMBL" id="PGCI01001181">
    <property type="protein sequence ID" value="PLW06841.1"/>
    <property type="molecule type" value="Genomic_DNA"/>
</dbReference>
<feature type="compositionally biased region" description="Polar residues" evidence="1">
    <location>
        <begin position="68"/>
        <end position="77"/>
    </location>
</feature>
<dbReference type="Proteomes" id="UP000235392">
    <property type="component" value="Unassembled WGS sequence"/>
</dbReference>
<reference evidence="2 3" key="1">
    <citation type="submission" date="2017-11" db="EMBL/GenBank/DDBJ databases">
        <title>De novo assembly and phasing of dikaryotic genomes from two isolates of Puccinia coronata f. sp. avenae, the causal agent of oat crown rust.</title>
        <authorList>
            <person name="Miller M.E."/>
            <person name="Zhang Y."/>
            <person name="Omidvar V."/>
            <person name="Sperschneider J."/>
            <person name="Schwessinger B."/>
            <person name="Raley C."/>
            <person name="Palmer J.M."/>
            <person name="Garnica D."/>
            <person name="Upadhyaya N."/>
            <person name="Rathjen J."/>
            <person name="Taylor J.M."/>
            <person name="Park R.F."/>
            <person name="Dodds P.N."/>
            <person name="Hirsch C.D."/>
            <person name="Kianian S.F."/>
            <person name="Figueroa M."/>
        </authorList>
    </citation>
    <scope>NUCLEOTIDE SEQUENCE [LARGE SCALE GENOMIC DNA]</scope>
    <source>
        <strain evidence="2">12SD80</strain>
    </source>
</reference>
<evidence type="ECO:0000313" key="3">
    <source>
        <dbReference type="Proteomes" id="UP000235392"/>
    </source>
</evidence>
<name>A0A2N5S0S2_9BASI</name>
<comment type="caution">
    <text evidence="2">The sequence shown here is derived from an EMBL/GenBank/DDBJ whole genome shotgun (WGS) entry which is preliminary data.</text>
</comment>
<evidence type="ECO:0000313" key="2">
    <source>
        <dbReference type="EMBL" id="PLW06841.1"/>
    </source>
</evidence>
<organism evidence="2 3">
    <name type="scientific">Puccinia coronata f. sp. avenae</name>
    <dbReference type="NCBI Taxonomy" id="200324"/>
    <lineage>
        <taxon>Eukaryota</taxon>
        <taxon>Fungi</taxon>
        <taxon>Dikarya</taxon>
        <taxon>Basidiomycota</taxon>
        <taxon>Pucciniomycotina</taxon>
        <taxon>Pucciniomycetes</taxon>
        <taxon>Pucciniales</taxon>
        <taxon>Pucciniaceae</taxon>
        <taxon>Puccinia</taxon>
    </lineage>
</organism>
<evidence type="ECO:0000256" key="1">
    <source>
        <dbReference type="SAM" id="MobiDB-lite"/>
    </source>
</evidence>
<dbReference type="PROSITE" id="PS51257">
    <property type="entry name" value="PROKAR_LIPOPROTEIN"/>
    <property type="match status" value="1"/>
</dbReference>